<comment type="caution">
    <text evidence="2">The sequence shown here is derived from an EMBL/GenBank/DDBJ whole genome shotgun (WGS) entry which is preliminary data.</text>
</comment>
<dbReference type="GO" id="GO:0010181">
    <property type="term" value="F:FMN binding"/>
    <property type="evidence" value="ECO:0007669"/>
    <property type="project" value="TreeGrafter"/>
</dbReference>
<evidence type="ECO:0000313" key="3">
    <source>
        <dbReference type="Proteomes" id="UP000294498"/>
    </source>
</evidence>
<dbReference type="InterPro" id="IPR005025">
    <property type="entry name" value="FMN_Rdtase-like_dom"/>
</dbReference>
<dbReference type="EMBL" id="SODV01000002">
    <property type="protein sequence ID" value="TDW96734.1"/>
    <property type="molecule type" value="Genomic_DNA"/>
</dbReference>
<dbReference type="PANTHER" id="PTHR30543:SF21">
    <property type="entry name" value="NAD(P)H-DEPENDENT FMN REDUCTASE LOT6"/>
    <property type="match status" value="1"/>
</dbReference>
<keyword evidence="3" id="KW-1185">Reference proteome</keyword>
<protein>
    <submittedName>
        <fullName evidence="2">NAD(P)H-dependent FMN reductase</fullName>
    </submittedName>
</protein>
<dbReference type="PANTHER" id="PTHR30543">
    <property type="entry name" value="CHROMATE REDUCTASE"/>
    <property type="match status" value="1"/>
</dbReference>
<dbReference type="SUPFAM" id="SSF52218">
    <property type="entry name" value="Flavoproteins"/>
    <property type="match status" value="1"/>
</dbReference>
<dbReference type="Proteomes" id="UP000294498">
    <property type="component" value="Unassembled WGS sequence"/>
</dbReference>
<name>A0A4R8DHL1_9BACT</name>
<dbReference type="GO" id="GO:0016491">
    <property type="term" value="F:oxidoreductase activity"/>
    <property type="evidence" value="ECO:0007669"/>
    <property type="project" value="InterPro"/>
</dbReference>
<reference evidence="2 3" key="1">
    <citation type="submission" date="2019-03" db="EMBL/GenBank/DDBJ databases">
        <title>Genomic Encyclopedia of Type Strains, Phase IV (KMG-IV): sequencing the most valuable type-strain genomes for metagenomic binning, comparative biology and taxonomic classification.</title>
        <authorList>
            <person name="Goeker M."/>
        </authorList>
    </citation>
    <scope>NUCLEOTIDE SEQUENCE [LARGE SCALE GENOMIC DNA]</scope>
    <source>
        <strain evidence="2 3">DSM 100059</strain>
    </source>
</reference>
<dbReference type="Gene3D" id="3.40.50.360">
    <property type="match status" value="1"/>
</dbReference>
<sequence>MARLGGATWKVTLFDGLAGLPAFNPDLDPPSSVQDFLMLMAQADGILICTPEYAMGVPGSLKNAIDWTVGVSAFSGKPTALVTASLAGQKGHASLMETLRVIEARVTDETQLVIGHAQTKIDVASVITDPDTLERVTQLVRAFDDMLWHASS</sequence>
<dbReference type="InterPro" id="IPR029039">
    <property type="entry name" value="Flavoprotein-like_sf"/>
</dbReference>
<organism evidence="2 3">
    <name type="scientific">Dinghuibacter silviterrae</name>
    <dbReference type="NCBI Taxonomy" id="1539049"/>
    <lineage>
        <taxon>Bacteria</taxon>
        <taxon>Pseudomonadati</taxon>
        <taxon>Bacteroidota</taxon>
        <taxon>Chitinophagia</taxon>
        <taxon>Chitinophagales</taxon>
        <taxon>Chitinophagaceae</taxon>
        <taxon>Dinghuibacter</taxon>
    </lineage>
</organism>
<accession>A0A4R8DHL1</accession>
<evidence type="ECO:0000313" key="2">
    <source>
        <dbReference type="EMBL" id="TDW96734.1"/>
    </source>
</evidence>
<dbReference type="GO" id="GO:0005829">
    <property type="term" value="C:cytosol"/>
    <property type="evidence" value="ECO:0007669"/>
    <property type="project" value="TreeGrafter"/>
</dbReference>
<dbReference type="Pfam" id="PF03358">
    <property type="entry name" value="FMN_red"/>
    <property type="match status" value="1"/>
</dbReference>
<gene>
    <name evidence="2" type="ORF">EDB95_4570</name>
</gene>
<dbReference type="InterPro" id="IPR050712">
    <property type="entry name" value="NAD(P)H-dep_reductase"/>
</dbReference>
<feature type="domain" description="NADPH-dependent FMN reductase-like" evidence="1">
    <location>
        <begin position="9"/>
        <end position="118"/>
    </location>
</feature>
<proteinExistence type="predicted"/>
<evidence type="ECO:0000259" key="1">
    <source>
        <dbReference type="Pfam" id="PF03358"/>
    </source>
</evidence>
<dbReference type="AlphaFoldDB" id="A0A4R8DHL1"/>